<proteinExistence type="predicted"/>
<feature type="region of interest" description="Disordered" evidence="1">
    <location>
        <begin position="191"/>
        <end position="210"/>
    </location>
</feature>
<dbReference type="EMBL" id="FPKU01000001">
    <property type="protein sequence ID" value="SFZ81702.1"/>
    <property type="molecule type" value="Genomic_DNA"/>
</dbReference>
<dbReference type="InterPro" id="IPR022595">
    <property type="entry name" value="Enc34_ssDNA-bd"/>
</dbReference>
<reference evidence="2 3" key="1">
    <citation type="submission" date="2016-11" db="EMBL/GenBank/DDBJ databases">
        <authorList>
            <person name="Jaros S."/>
            <person name="Januszkiewicz K."/>
            <person name="Wedrychowicz H."/>
        </authorList>
    </citation>
    <scope>NUCLEOTIDE SEQUENCE [LARGE SCALE GENOMIC DNA]</scope>
    <source>
        <strain evidence="2 3">ATCC 23634</strain>
    </source>
</reference>
<dbReference type="Proteomes" id="UP000183447">
    <property type="component" value="Unassembled WGS sequence"/>
</dbReference>
<evidence type="ECO:0000256" key="1">
    <source>
        <dbReference type="SAM" id="MobiDB-lite"/>
    </source>
</evidence>
<dbReference type="SUPFAM" id="SSF50249">
    <property type="entry name" value="Nucleic acid-binding proteins"/>
    <property type="match status" value="1"/>
</dbReference>
<evidence type="ECO:0000313" key="2">
    <source>
        <dbReference type="EMBL" id="SFZ81702.1"/>
    </source>
</evidence>
<dbReference type="RefSeq" id="WP_072338954.1">
    <property type="nucleotide sequence ID" value="NZ_FPKU01000001.1"/>
</dbReference>
<sequence>MAETKTKQPKVKLVTPVGIAAYAYHHKPDTKGQYADNKFKGQLVLDGDTDMSDHEKKVRDFAAEVFPNDDLSDLHLPWKEYEGDKEEFEGKIILKASTKHKPTVVDTKRQALRKGIEARSGDEVRYVTTLYAYKKTEKVKEGKKIIDVIMFGVSLQLTVVQLVKKNAGGGANLDALDDIDGFDINDVEDFDGGADAGDDGDTGDDNGGDF</sequence>
<protein>
    <submittedName>
        <fullName evidence="2">Uncharacterized protein</fullName>
    </submittedName>
</protein>
<accession>A0A1K2HTW8</accession>
<gene>
    <name evidence="2" type="ORF">SAMN02983003_0643</name>
</gene>
<dbReference type="STRING" id="665118.SAMN02983003_0643"/>
<dbReference type="Gene3D" id="2.40.50.140">
    <property type="entry name" value="Nucleic acid-binding proteins"/>
    <property type="match status" value="1"/>
</dbReference>
<dbReference type="InterPro" id="IPR012340">
    <property type="entry name" value="NA-bd_OB-fold"/>
</dbReference>
<dbReference type="AlphaFoldDB" id="A0A1K2HTW8"/>
<keyword evidence="3" id="KW-1185">Reference proteome</keyword>
<organism evidence="2 3">
    <name type="scientific">Devosia enhydra</name>
    <dbReference type="NCBI Taxonomy" id="665118"/>
    <lineage>
        <taxon>Bacteria</taxon>
        <taxon>Pseudomonadati</taxon>
        <taxon>Pseudomonadota</taxon>
        <taxon>Alphaproteobacteria</taxon>
        <taxon>Hyphomicrobiales</taxon>
        <taxon>Devosiaceae</taxon>
        <taxon>Devosia</taxon>
    </lineage>
</organism>
<name>A0A1K2HTW8_9HYPH</name>
<evidence type="ECO:0000313" key="3">
    <source>
        <dbReference type="Proteomes" id="UP000183447"/>
    </source>
</evidence>
<dbReference type="Pfam" id="PF10991">
    <property type="entry name" value="Enc34_ssDNA-bd"/>
    <property type="match status" value="1"/>
</dbReference>
<dbReference type="OrthoDB" id="7595559at2"/>